<dbReference type="AlphaFoldDB" id="A0A9J6BYG9"/>
<protein>
    <submittedName>
        <fullName evidence="3">Uncharacterized protein</fullName>
    </submittedName>
</protein>
<evidence type="ECO:0000256" key="2">
    <source>
        <dbReference type="SAM" id="Phobius"/>
    </source>
</evidence>
<evidence type="ECO:0000313" key="4">
    <source>
        <dbReference type="Proteomes" id="UP001107558"/>
    </source>
</evidence>
<feature type="transmembrane region" description="Helical" evidence="2">
    <location>
        <begin position="45"/>
        <end position="65"/>
    </location>
</feature>
<keyword evidence="2" id="KW-0812">Transmembrane</keyword>
<organism evidence="3 4">
    <name type="scientific">Polypedilum vanderplanki</name>
    <name type="common">Sleeping chironomid midge</name>
    <dbReference type="NCBI Taxonomy" id="319348"/>
    <lineage>
        <taxon>Eukaryota</taxon>
        <taxon>Metazoa</taxon>
        <taxon>Ecdysozoa</taxon>
        <taxon>Arthropoda</taxon>
        <taxon>Hexapoda</taxon>
        <taxon>Insecta</taxon>
        <taxon>Pterygota</taxon>
        <taxon>Neoptera</taxon>
        <taxon>Endopterygota</taxon>
        <taxon>Diptera</taxon>
        <taxon>Nematocera</taxon>
        <taxon>Chironomoidea</taxon>
        <taxon>Chironomidae</taxon>
        <taxon>Chironominae</taxon>
        <taxon>Polypedilum</taxon>
        <taxon>Polypedilum</taxon>
    </lineage>
</organism>
<keyword evidence="2" id="KW-0472">Membrane</keyword>
<feature type="compositionally biased region" description="Low complexity" evidence="1">
    <location>
        <begin position="125"/>
        <end position="167"/>
    </location>
</feature>
<feature type="transmembrane region" description="Helical" evidence="2">
    <location>
        <begin position="7"/>
        <end position="25"/>
    </location>
</feature>
<sequence>MKLRGSLFYHTIVLIFYGIVGLKTLQKFSSVGEKLSLEGFYYLTSWNFFIISFLSIVSCDAFWWGRDSRESNQVRETSQPTIPPPLRQYPISYIRAFAYHPVAFPQPLAPITTYHVRNQQSPGRSFPSSSAQGSQQSIAQQQLSMGQNVQEFSTTPSTTTTTTTTTTTPPPVTQSQFSASQPIPQQQTFSRGDFGQTVQRQLPPQSSLYQNYGGYPYYYNQQYHFRYDDASAGPQAPQVQNQFSGRLYNGEQPTYQQYTADPVTYQFIPTSITPITQQNSVKFVPCMCPVAVQVSPPLVEKRNDEIPLLSPTTESNVSQQPAQTPSLDEIEEESWS</sequence>
<accession>A0A9J6BYG9</accession>
<reference evidence="3" key="1">
    <citation type="submission" date="2021-03" db="EMBL/GenBank/DDBJ databases">
        <title>Chromosome level genome of the anhydrobiotic midge Polypedilum vanderplanki.</title>
        <authorList>
            <person name="Yoshida Y."/>
            <person name="Kikawada T."/>
            <person name="Gusev O."/>
        </authorList>
    </citation>
    <scope>NUCLEOTIDE SEQUENCE</scope>
    <source>
        <strain evidence="3">NIAS01</strain>
        <tissue evidence="3">Whole body or cell culture</tissue>
    </source>
</reference>
<feature type="region of interest" description="Disordered" evidence="1">
    <location>
        <begin position="305"/>
        <end position="336"/>
    </location>
</feature>
<evidence type="ECO:0000256" key="1">
    <source>
        <dbReference type="SAM" id="MobiDB-lite"/>
    </source>
</evidence>
<comment type="caution">
    <text evidence="3">The sequence shown here is derived from an EMBL/GenBank/DDBJ whole genome shotgun (WGS) entry which is preliminary data.</text>
</comment>
<dbReference type="Proteomes" id="UP001107558">
    <property type="component" value="Chromosome 2"/>
</dbReference>
<dbReference type="OrthoDB" id="10510205at2759"/>
<feature type="region of interest" description="Disordered" evidence="1">
    <location>
        <begin position="119"/>
        <end position="179"/>
    </location>
</feature>
<name>A0A9J6BYG9_POLVA</name>
<keyword evidence="2" id="KW-1133">Transmembrane helix</keyword>
<feature type="compositionally biased region" description="Polar residues" evidence="1">
    <location>
        <begin position="310"/>
        <end position="326"/>
    </location>
</feature>
<evidence type="ECO:0000313" key="3">
    <source>
        <dbReference type="EMBL" id="KAG5674597.1"/>
    </source>
</evidence>
<gene>
    <name evidence="3" type="ORF">PVAND_004551</name>
</gene>
<keyword evidence="4" id="KW-1185">Reference proteome</keyword>
<proteinExistence type="predicted"/>
<dbReference type="EMBL" id="JADBJN010000002">
    <property type="protein sequence ID" value="KAG5674597.1"/>
    <property type="molecule type" value="Genomic_DNA"/>
</dbReference>